<name>A0A0M9VNW3_9BASI</name>
<proteinExistence type="predicted"/>
<dbReference type="RefSeq" id="XP_017991405.1">
    <property type="nucleotide sequence ID" value="XM_018136305.1"/>
</dbReference>
<dbReference type="EMBL" id="LGAV01000005">
    <property type="protein sequence ID" value="KOS13773.1"/>
    <property type="molecule type" value="Genomic_DNA"/>
</dbReference>
<sequence length="278" mass="30628">MTSIPVLWAFQAHAATRETRRRPHRQPDDPDLGYSSDEEDGEGPTAPGPRDITALAEQAEDRRWLRSTNVVARAGSTQHTAELQARQRIQQEARRAARAQHVPWRGTCAEEARLLRVLKGLPPLGSSSDADQLSDWEETLEMAKMERVRFGEREIVQIGRRRTLAEEELSHADDDLPRPSDVPMNAGPAAVPATILAPAAWDGDLDPDSTPWSDTSLTHTSIPVRVAGRIRMSMPGQGVGTPVNTVAALQYMGQQADEYMDADLDADLDGDDMDTTTY</sequence>
<protein>
    <submittedName>
        <fullName evidence="2">Uncharacterized protein</fullName>
    </submittedName>
</protein>
<dbReference type="GeneID" id="28728180"/>
<dbReference type="Proteomes" id="UP000037751">
    <property type="component" value="Unassembled WGS sequence"/>
</dbReference>
<keyword evidence="3" id="KW-1185">Reference proteome</keyword>
<feature type="region of interest" description="Disordered" evidence="1">
    <location>
        <begin position="13"/>
        <end position="51"/>
    </location>
</feature>
<accession>A0A0M9VNW3</accession>
<comment type="caution">
    <text evidence="2">The sequence shown here is derived from an EMBL/GenBank/DDBJ whole genome shotgun (WGS) entry which is preliminary data.</text>
</comment>
<dbReference type="AlphaFoldDB" id="A0A0M9VNW3"/>
<evidence type="ECO:0000313" key="3">
    <source>
        <dbReference type="Proteomes" id="UP000037751"/>
    </source>
</evidence>
<dbReference type="OrthoDB" id="3363403at2759"/>
<evidence type="ECO:0000256" key="1">
    <source>
        <dbReference type="SAM" id="MobiDB-lite"/>
    </source>
</evidence>
<dbReference type="VEuPathDB" id="FungiDB:Malapachy_1807"/>
<organism evidence="2 3">
    <name type="scientific">Malassezia pachydermatis</name>
    <dbReference type="NCBI Taxonomy" id="77020"/>
    <lineage>
        <taxon>Eukaryota</taxon>
        <taxon>Fungi</taxon>
        <taxon>Dikarya</taxon>
        <taxon>Basidiomycota</taxon>
        <taxon>Ustilaginomycotina</taxon>
        <taxon>Malasseziomycetes</taxon>
        <taxon>Malasseziales</taxon>
        <taxon>Malasseziaceae</taxon>
        <taxon>Malassezia</taxon>
    </lineage>
</organism>
<gene>
    <name evidence="2" type="ORF">Malapachy_1807</name>
</gene>
<evidence type="ECO:0000313" key="2">
    <source>
        <dbReference type="EMBL" id="KOS13773.1"/>
    </source>
</evidence>
<reference evidence="2 3" key="1">
    <citation type="submission" date="2015-07" db="EMBL/GenBank/DDBJ databases">
        <title>Draft Genome Sequence of Malassezia furfur CBS1878 and Malassezia pachydermatis CBS1879.</title>
        <authorList>
            <person name="Triana S."/>
            <person name="Ohm R."/>
            <person name="Gonzalez A."/>
            <person name="DeCock H."/>
            <person name="Restrepo S."/>
            <person name="Celis A."/>
        </authorList>
    </citation>
    <scope>NUCLEOTIDE SEQUENCE [LARGE SCALE GENOMIC DNA]</scope>
    <source>
        <strain evidence="2 3">CBS 1879</strain>
    </source>
</reference>